<name>A0AAE9CWX3_CAEBR</name>
<sequence length="365" mass="43998">MDIVPLFPPEFEWPENVITKIFLHLPLELLIRLILQFPEYRALFSAHQIHVDALKWRIYNYCYIRLKRGEETVMLHIKGDLRKRRRTPRIITMTSIEFEKYGFYRDTTQLDMCVDEDNLDSSNMELLKHLSEMLLPSLNVANFDLRFYPIDARVSFVHCFIFKMIRRFRILEFFQLRPKECETNADHNLRARRLILQYKYMQNEIEVDHLKVHFTEMPLFTEIPLRKGLDSRFMSRLYPLRTRNMTIWDTEFINLRSLLQMECENLTVSREEMRGSDIGALMKAWMNGGLRKLKTFYCYSREFQIDPEGFQGIPAKPTSTPPPPMFPHPEYWTRYALEIIRIEDGRSANVLWYEDEFWFYIIEGN</sequence>
<dbReference type="AlphaFoldDB" id="A0AAE9CWX3"/>
<organism evidence="2 3">
    <name type="scientific">Caenorhabditis briggsae</name>
    <dbReference type="NCBI Taxonomy" id="6238"/>
    <lineage>
        <taxon>Eukaryota</taxon>
        <taxon>Metazoa</taxon>
        <taxon>Ecdysozoa</taxon>
        <taxon>Nematoda</taxon>
        <taxon>Chromadorea</taxon>
        <taxon>Rhabditida</taxon>
        <taxon>Rhabditina</taxon>
        <taxon>Rhabditomorpha</taxon>
        <taxon>Rhabditoidea</taxon>
        <taxon>Rhabditidae</taxon>
        <taxon>Peloderinae</taxon>
        <taxon>Caenorhabditis</taxon>
    </lineage>
</organism>
<dbReference type="PANTHER" id="PTHR21503:SF8">
    <property type="entry name" value="F-BOX ASSOCIATED DOMAIN-CONTAINING PROTEIN-RELATED"/>
    <property type="match status" value="1"/>
</dbReference>
<dbReference type="PANTHER" id="PTHR21503">
    <property type="entry name" value="F-BOX-CONTAINING HYPOTHETICAL PROTEIN C.ELEGANS"/>
    <property type="match status" value="1"/>
</dbReference>
<accession>A0AAE9CWX3</accession>
<dbReference type="InterPro" id="IPR012885">
    <property type="entry name" value="F-box_Sdz-33"/>
</dbReference>
<gene>
    <name evidence="2" type="ORF">L3Y34_012682</name>
</gene>
<reference evidence="2 3" key="1">
    <citation type="submission" date="2022-05" db="EMBL/GenBank/DDBJ databases">
        <title>Chromosome-level reference genomes for two strains of Caenorhabditis briggsae: an improved platform for comparative genomics.</title>
        <authorList>
            <person name="Stevens L."/>
            <person name="Andersen E.C."/>
        </authorList>
    </citation>
    <scope>NUCLEOTIDE SEQUENCE [LARGE SCALE GENOMIC DNA]</scope>
    <source>
        <strain evidence="2">QX1410_ONT</strain>
        <tissue evidence="2">Whole-organism</tissue>
    </source>
</reference>
<dbReference type="EMBL" id="CP090896">
    <property type="protein sequence ID" value="ULT83613.1"/>
    <property type="molecule type" value="Genomic_DNA"/>
</dbReference>
<dbReference type="Pfam" id="PF07735">
    <property type="entry name" value="FBA_2"/>
    <property type="match status" value="1"/>
</dbReference>
<feature type="domain" description="Sdz-33 F-box" evidence="1">
    <location>
        <begin position="245"/>
        <end position="297"/>
    </location>
</feature>
<dbReference type="Proteomes" id="UP000827892">
    <property type="component" value="Chromosome X"/>
</dbReference>
<evidence type="ECO:0000259" key="1">
    <source>
        <dbReference type="Pfam" id="PF07735"/>
    </source>
</evidence>
<evidence type="ECO:0000313" key="3">
    <source>
        <dbReference type="Proteomes" id="UP000827892"/>
    </source>
</evidence>
<evidence type="ECO:0000313" key="2">
    <source>
        <dbReference type="EMBL" id="ULT83613.1"/>
    </source>
</evidence>
<proteinExistence type="predicted"/>
<protein>
    <recommendedName>
        <fullName evidence="1">Sdz-33 F-box domain-containing protein</fullName>
    </recommendedName>
</protein>
<dbReference type="OMA" id="LENCHTS"/>